<accession>A0A9K3GK89</accession>
<organism evidence="2 3">
    <name type="scientific">Kipferlia bialata</name>
    <dbReference type="NCBI Taxonomy" id="797122"/>
    <lineage>
        <taxon>Eukaryota</taxon>
        <taxon>Metamonada</taxon>
        <taxon>Carpediemonas-like organisms</taxon>
        <taxon>Kipferlia</taxon>
    </lineage>
</organism>
<evidence type="ECO:0000313" key="3">
    <source>
        <dbReference type="Proteomes" id="UP000265618"/>
    </source>
</evidence>
<dbReference type="InterPro" id="IPR032675">
    <property type="entry name" value="LRR_dom_sf"/>
</dbReference>
<dbReference type="AlphaFoldDB" id="A0A9K3GK89"/>
<reference evidence="2 3" key="1">
    <citation type="journal article" date="2018" name="PLoS ONE">
        <title>The draft genome of Kipferlia bialata reveals reductive genome evolution in fornicate parasites.</title>
        <authorList>
            <person name="Tanifuji G."/>
            <person name="Takabayashi S."/>
            <person name="Kume K."/>
            <person name="Takagi M."/>
            <person name="Nakayama T."/>
            <person name="Kamikawa R."/>
            <person name="Inagaki Y."/>
            <person name="Hashimoto T."/>
        </authorList>
    </citation>
    <scope>NUCLEOTIDE SEQUENCE [LARGE SCALE GENOMIC DNA]</scope>
    <source>
        <strain evidence="2">NY0173</strain>
    </source>
</reference>
<evidence type="ECO:0000256" key="1">
    <source>
        <dbReference type="SAM" id="MobiDB-lite"/>
    </source>
</evidence>
<sequence>MCSLRDVMPLVSHCPRLETLDISGNVYRDIPEYMASPSVTPPAQDVPSNVSLCMDCCPGVDAGVLVKVLVDNPNVSCLFARKCGIADLTPFQQLYAESRPPLHTISLEDNPLSSWASVLSCLSSVSVAHLNLSHTRLGDAPFNTETEAEGVTPFQSGLTELILHHTPITARGFDTLFSMFPLLDRVDVRHTGVTAEILPLASEDPLIVASVVRTETVGRAPPRLINLNRSPVTGKERHNAAIYVARMALLRIRKGMDVSTLCPTLGSTLIDYEIPVSHDKAAVLARAFPGFEEKCTYTEGPVYQKKGQGPSSQRLESLSALEVHLAPHRECQAVPPEGEGEGRTVSQKLMRTTSLSRVLMVASRLCGVPVRSLELVIVRDGVEEDLYCQSHSTELSSLVPATATEISLFYREQSDEREADRVREKEAMANRQLRHQDAVKKQG</sequence>
<comment type="caution">
    <text evidence="2">The sequence shown here is derived from an EMBL/GenBank/DDBJ whole genome shotgun (WGS) entry which is preliminary data.</text>
</comment>
<protein>
    <submittedName>
        <fullName evidence="2">Uncharacterized protein</fullName>
    </submittedName>
</protein>
<name>A0A9K3GK89_9EUKA</name>
<dbReference type="SUPFAM" id="SSF52047">
    <property type="entry name" value="RNI-like"/>
    <property type="match status" value="1"/>
</dbReference>
<keyword evidence="3" id="KW-1185">Reference proteome</keyword>
<dbReference type="Proteomes" id="UP000265618">
    <property type="component" value="Unassembled WGS sequence"/>
</dbReference>
<feature type="region of interest" description="Disordered" evidence="1">
    <location>
        <begin position="414"/>
        <end position="443"/>
    </location>
</feature>
<dbReference type="Gene3D" id="3.80.10.10">
    <property type="entry name" value="Ribonuclease Inhibitor"/>
    <property type="match status" value="1"/>
</dbReference>
<gene>
    <name evidence="2" type="ORF">KIPB_007707</name>
</gene>
<dbReference type="EMBL" id="BDIP01002225">
    <property type="protein sequence ID" value="GIQ85948.1"/>
    <property type="molecule type" value="Genomic_DNA"/>
</dbReference>
<proteinExistence type="predicted"/>
<evidence type="ECO:0000313" key="2">
    <source>
        <dbReference type="EMBL" id="GIQ85948.1"/>
    </source>
</evidence>